<evidence type="ECO:0000256" key="12">
    <source>
        <dbReference type="ARBA" id="ARBA00048248"/>
    </source>
</evidence>
<dbReference type="PANTHER" id="PTHR11766">
    <property type="entry name" value="TYROSYL-TRNA SYNTHETASE"/>
    <property type="match status" value="1"/>
</dbReference>
<dbReference type="Gene3D" id="3.40.50.620">
    <property type="entry name" value="HUPs"/>
    <property type="match status" value="1"/>
</dbReference>
<dbReference type="STRING" id="199890.A0A182PM56"/>
<name>A0A182PM56_9DIPT</name>
<dbReference type="PRINTS" id="PR01040">
    <property type="entry name" value="TRNASYNTHTYR"/>
</dbReference>
<proteinExistence type="inferred from homology"/>
<dbReference type="InterPro" id="IPR014729">
    <property type="entry name" value="Rossmann-like_a/b/a_fold"/>
</dbReference>
<dbReference type="GO" id="GO:0005524">
    <property type="term" value="F:ATP binding"/>
    <property type="evidence" value="ECO:0007669"/>
    <property type="project" value="UniProtKB-KW"/>
</dbReference>
<keyword evidence="15" id="KW-1185">Reference proteome</keyword>
<dbReference type="GO" id="GO:0006437">
    <property type="term" value="P:tyrosyl-tRNA aminoacylation"/>
    <property type="evidence" value="ECO:0007669"/>
    <property type="project" value="InterPro"/>
</dbReference>
<evidence type="ECO:0000313" key="14">
    <source>
        <dbReference type="EnsemblMetazoa" id="AEPI008029-PA"/>
    </source>
</evidence>
<comment type="function">
    <text evidence="1">Catalyzes the attachment of tyrosine to tRNA(Tyr) in a two-step reaction: tyrosine is first activated by ATP to form Tyr-AMP and then transferred to the acceptor end of tRNA(Tyr).</text>
</comment>
<dbReference type="FunFam" id="3.10.290.10:FF:000017">
    <property type="entry name" value="Tyrosine--tRNA ligase"/>
    <property type="match status" value="1"/>
</dbReference>
<evidence type="ECO:0000256" key="13">
    <source>
        <dbReference type="RuleBase" id="RU361234"/>
    </source>
</evidence>
<evidence type="ECO:0000256" key="7">
    <source>
        <dbReference type="ARBA" id="ARBA00022840"/>
    </source>
</evidence>
<keyword evidence="11 13" id="KW-0030">Aminoacyl-tRNA synthetase</keyword>
<keyword evidence="8 13" id="KW-0648">Protein biosynthesis</keyword>
<dbReference type="GO" id="GO:0003723">
    <property type="term" value="F:RNA binding"/>
    <property type="evidence" value="ECO:0007669"/>
    <property type="project" value="InterPro"/>
</dbReference>
<sequence>MFARAIHTKARIKALVRYPVRWYTERNLLKLKERGFIQDVFPAESIDKARSMLGSSACQTVYAGFDPTANSLHVGNLLVLIGLLHTQRAGHQPIALVGGATGLIGDPSGRKTERQQLETEIVEHNVECIKRQIETIFSNHERFFWDRPASPLKPVLVVNNADWYRQYSFVDFMANVGRHFRMGAMLSRSSVQSRLTSESGMSFTEFSYQLFQAYDWLHLLRHHNCRFQLGGSDQMGNIMSGQELISRTDGKEVFGLTLPLITNEEGDKFGKSAGNAVWLAEERTSPYTMYQFFVRTPDSEVEKLLRLLSFLPVQTIEQTMARHRRTPELWEAQKLLAAELTKLVHGETGLQKAMAISSALYNGDLSALEQLEVRDVAQSFGGAPLCEILPEPGMTVLDVALRARCFPTQADAERIIRAGGFSINLKKAKNPAEVLSPSVHILSNRISLLRVGKRNYYIVKWLL</sequence>
<evidence type="ECO:0000256" key="5">
    <source>
        <dbReference type="ARBA" id="ARBA00022598"/>
    </source>
</evidence>
<dbReference type="InterPro" id="IPR002307">
    <property type="entry name" value="Tyr-tRNA-ligase"/>
</dbReference>
<dbReference type="GO" id="GO:0004831">
    <property type="term" value="F:tyrosine-tRNA ligase activity"/>
    <property type="evidence" value="ECO:0007669"/>
    <property type="project" value="UniProtKB-EC"/>
</dbReference>
<evidence type="ECO:0000256" key="6">
    <source>
        <dbReference type="ARBA" id="ARBA00022741"/>
    </source>
</evidence>
<dbReference type="PANTHER" id="PTHR11766:SF0">
    <property type="entry name" value="TYROSINE--TRNA LIGASE, MITOCHONDRIAL"/>
    <property type="match status" value="1"/>
</dbReference>
<evidence type="ECO:0000256" key="10">
    <source>
        <dbReference type="ARBA" id="ARBA00023128"/>
    </source>
</evidence>
<comment type="subunit">
    <text evidence="4">Homodimer.</text>
</comment>
<dbReference type="AlphaFoldDB" id="A0A182PM56"/>
<dbReference type="HAMAP" id="MF_02006">
    <property type="entry name" value="Tyr_tRNA_synth_type1"/>
    <property type="match status" value="1"/>
</dbReference>
<dbReference type="EnsemblMetazoa" id="AEPI008029-RA">
    <property type="protein sequence ID" value="AEPI008029-PA"/>
    <property type="gene ID" value="AEPI008029"/>
</dbReference>
<evidence type="ECO:0000256" key="9">
    <source>
        <dbReference type="ARBA" id="ARBA00022946"/>
    </source>
</evidence>
<comment type="catalytic activity">
    <reaction evidence="12 13">
        <text>tRNA(Tyr) + L-tyrosine + ATP = L-tyrosyl-tRNA(Tyr) + AMP + diphosphate + H(+)</text>
        <dbReference type="Rhea" id="RHEA:10220"/>
        <dbReference type="Rhea" id="RHEA-COMP:9706"/>
        <dbReference type="Rhea" id="RHEA-COMP:9707"/>
        <dbReference type="ChEBI" id="CHEBI:15378"/>
        <dbReference type="ChEBI" id="CHEBI:30616"/>
        <dbReference type="ChEBI" id="CHEBI:33019"/>
        <dbReference type="ChEBI" id="CHEBI:58315"/>
        <dbReference type="ChEBI" id="CHEBI:78442"/>
        <dbReference type="ChEBI" id="CHEBI:78536"/>
        <dbReference type="ChEBI" id="CHEBI:456215"/>
        <dbReference type="EC" id="6.1.1.1"/>
    </reaction>
</comment>
<dbReference type="GO" id="GO:0005759">
    <property type="term" value="C:mitochondrial matrix"/>
    <property type="evidence" value="ECO:0007669"/>
    <property type="project" value="UniProtKB-SubCell"/>
</dbReference>
<dbReference type="SUPFAM" id="SSF55174">
    <property type="entry name" value="Alpha-L RNA-binding motif"/>
    <property type="match status" value="1"/>
</dbReference>
<keyword evidence="6 13" id="KW-0547">Nucleotide-binding</keyword>
<evidence type="ECO:0000256" key="2">
    <source>
        <dbReference type="ARBA" id="ARBA00004305"/>
    </source>
</evidence>
<evidence type="ECO:0000256" key="1">
    <source>
        <dbReference type="ARBA" id="ARBA00002025"/>
    </source>
</evidence>
<dbReference type="NCBIfam" id="TIGR00234">
    <property type="entry name" value="tyrS"/>
    <property type="match status" value="1"/>
</dbReference>
<evidence type="ECO:0000256" key="8">
    <source>
        <dbReference type="ARBA" id="ARBA00022917"/>
    </source>
</evidence>
<accession>A0A182PM56</accession>
<dbReference type="InterPro" id="IPR024107">
    <property type="entry name" value="Tyr-tRNA-ligase_bac_1"/>
</dbReference>
<dbReference type="PROSITE" id="PS00178">
    <property type="entry name" value="AA_TRNA_LIGASE_I"/>
    <property type="match status" value="1"/>
</dbReference>
<reference evidence="14" key="2">
    <citation type="submission" date="2020-05" db="UniProtKB">
        <authorList>
            <consortium name="EnsemblMetazoa"/>
        </authorList>
    </citation>
    <scope>IDENTIFICATION</scope>
    <source>
        <strain evidence="14">Epiroticus2</strain>
    </source>
</reference>
<dbReference type="InterPro" id="IPR002305">
    <property type="entry name" value="aa-tRNA-synth_Ic"/>
</dbReference>
<dbReference type="SUPFAM" id="SSF52374">
    <property type="entry name" value="Nucleotidylyl transferase"/>
    <property type="match status" value="1"/>
</dbReference>
<dbReference type="InterPro" id="IPR001412">
    <property type="entry name" value="aa-tRNA-synth_I_CS"/>
</dbReference>
<dbReference type="Proteomes" id="UP000075885">
    <property type="component" value="Unassembled WGS sequence"/>
</dbReference>
<evidence type="ECO:0000256" key="4">
    <source>
        <dbReference type="ARBA" id="ARBA00011738"/>
    </source>
</evidence>
<dbReference type="FunFam" id="3.40.50.620:FF:000107">
    <property type="entry name" value="Tyrosine--tRNA ligase"/>
    <property type="match status" value="1"/>
</dbReference>
<dbReference type="InterPro" id="IPR024088">
    <property type="entry name" value="Tyr-tRNA-ligase_bac-type"/>
</dbReference>
<dbReference type="InterPro" id="IPR036986">
    <property type="entry name" value="S4_RNA-bd_sf"/>
</dbReference>
<dbReference type="CDD" id="cd00805">
    <property type="entry name" value="TyrRS_core"/>
    <property type="match status" value="1"/>
</dbReference>
<keyword evidence="7 13" id="KW-0067">ATP-binding</keyword>
<keyword evidence="5 13" id="KW-0436">Ligase</keyword>
<protein>
    <recommendedName>
        <fullName evidence="13">Tyrosine--tRNA ligase</fullName>
        <ecNumber evidence="13">6.1.1.1</ecNumber>
    </recommendedName>
    <alternativeName>
        <fullName evidence="13">Tyrosyl-tRNA synthetase</fullName>
    </alternativeName>
</protein>
<dbReference type="VEuPathDB" id="VectorBase:AEPI008029"/>
<evidence type="ECO:0000313" key="15">
    <source>
        <dbReference type="Proteomes" id="UP000075885"/>
    </source>
</evidence>
<keyword evidence="9" id="KW-0809">Transit peptide</keyword>
<dbReference type="Gene3D" id="3.10.290.10">
    <property type="entry name" value="RNA-binding S4 domain"/>
    <property type="match status" value="1"/>
</dbReference>
<dbReference type="GO" id="GO:0005829">
    <property type="term" value="C:cytosol"/>
    <property type="evidence" value="ECO:0007669"/>
    <property type="project" value="TreeGrafter"/>
</dbReference>
<comment type="similarity">
    <text evidence="3 13">Belongs to the class-I aminoacyl-tRNA synthetase family.</text>
</comment>
<dbReference type="FunFam" id="1.10.240.10:FF:000001">
    <property type="entry name" value="Tyrosine--tRNA ligase"/>
    <property type="match status" value="1"/>
</dbReference>
<dbReference type="Pfam" id="PF00579">
    <property type="entry name" value="tRNA-synt_1b"/>
    <property type="match status" value="1"/>
</dbReference>
<dbReference type="EC" id="6.1.1.1" evidence="13"/>
<organism evidence="14 15">
    <name type="scientific">Anopheles epiroticus</name>
    <dbReference type="NCBI Taxonomy" id="199890"/>
    <lineage>
        <taxon>Eukaryota</taxon>
        <taxon>Metazoa</taxon>
        <taxon>Ecdysozoa</taxon>
        <taxon>Arthropoda</taxon>
        <taxon>Hexapoda</taxon>
        <taxon>Insecta</taxon>
        <taxon>Pterygota</taxon>
        <taxon>Neoptera</taxon>
        <taxon>Endopterygota</taxon>
        <taxon>Diptera</taxon>
        <taxon>Nematocera</taxon>
        <taxon>Culicoidea</taxon>
        <taxon>Culicidae</taxon>
        <taxon>Anophelinae</taxon>
        <taxon>Anopheles</taxon>
    </lineage>
</organism>
<reference evidence="15" key="1">
    <citation type="submission" date="2013-03" db="EMBL/GenBank/DDBJ databases">
        <title>The Genome Sequence of Anopheles epiroticus epiroticus2.</title>
        <authorList>
            <consortium name="The Broad Institute Genomics Platform"/>
            <person name="Neafsey D.E."/>
            <person name="Howell P."/>
            <person name="Walker B."/>
            <person name="Young S.K."/>
            <person name="Zeng Q."/>
            <person name="Gargeya S."/>
            <person name="Fitzgerald M."/>
            <person name="Haas B."/>
            <person name="Abouelleil A."/>
            <person name="Allen A.W."/>
            <person name="Alvarado L."/>
            <person name="Arachchi H.M."/>
            <person name="Berlin A.M."/>
            <person name="Chapman S.B."/>
            <person name="Gainer-Dewar J."/>
            <person name="Goldberg J."/>
            <person name="Griggs A."/>
            <person name="Gujja S."/>
            <person name="Hansen M."/>
            <person name="Howarth C."/>
            <person name="Imamovic A."/>
            <person name="Ireland A."/>
            <person name="Larimer J."/>
            <person name="McCowan C."/>
            <person name="Murphy C."/>
            <person name="Pearson M."/>
            <person name="Poon T.W."/>
            <person name="Priest M."/>
            <person name="Roberts A."/>
            <person name="Saif S."/>
            <person name="Shea T."/>
            <person name="Sisk P."/>
            <person name="Sykes S."/>
            <person name="Wortman J."/>
            <person name="Nusbaum C."/>
            <person name="Birren B."/>
        </authorList>
    </citation>
    <scope>NUCLEOTIDE SEQUENCE [LARGE SCALE GENOMIC DNA]</scope>
    <source>
        <strain evidence="15">Epiroticus2</strain>
    </source>
</reference>
<comment type="subcellular location">
    <subcellularLocation>
        <location evidence="2">Mitochondrion matrix</location>
    </subcellularLocation>
</comment>
<evidence type="ECO:0000256" key="3">
    <source>
        <dbReference type="ARBA" id="ARBA00005594"/>
    </source>
</evidence>
<dbReference type="Gene3D" id="1.10.240.10">
    <property type="entry name" value="Tyrosyl-Transfer RNA Synthetase"/>
    <property type="match status" value="1"/>
</dbReference>
<evidence type="ECO:0000256" key="11">
    <source>
        <dbReference type="ARBA" id="ARBA00023146"/>
    </source>
</evidence>
<keyword evidence="10" id="KW-0496">Mitochondrion</keyword>